<feature type="domain" description="Putative zinc-finger" evidence="8">
    <location>
        <begin position="190"/>
        <end position="224"/>
    </location>
</feature>
<dbReference type="SUPFAM" id="SSF88946">
    <property type="entry name" value="Sigma2 domain of RNA polymerase sigma factors"/>
    <property type="match status" value="1"/>
</dbReference>
<dbReference type="InterPro" id="IPR014284">
    <property type="entry name" value="RNA_pol_sigma-70_dom"/>
</dbReference>
<feature type="compositionally biased region" description="Low complexity" evidence="6">
    <location>
        <begin position="366"/>
        <end position="376"/>
    </location>
</feature>
<protein>
    <submittedName>
        <fullName evidence="9">Sigma-70 family RNA polymerase sigma factor</fullName>
    </submittedName>
</protein>
<dbReference type="Proteomes" id="UP001351900">
    <property type="component" value="Unassembled WGS sequence"/>
</dbReference>
<keyword evidence="7" id="KW-0472">Membrane</keyword>
<evidence type="ECO:0000256" key="7">
    <source>
        <dbReference type="SAM" id="Phobius"/>
    </source>
</evidence>
<keyword evidence="7" id="KW-0812">Transmembrane</keyword>
<evidence type="ECO:0000256" key="3">
    <source>
        <dbReference type="ARBA" id="ARBA00023082"/>
    </source>
</evidence>
<dbReference type="InterPro" id="IPR013783">
    <property type="entry name" value="Ig-like_fold"/>
</dbReference>
<evidence type="ECO:0000256" key="6">
    <source>
        <dbReference type="SAM" id="MobiDB-lite"/>
    </source>
</evidence>
<evidence type="ECO:0000259" key="8">
    <source>
        <dbReference type="Pfam" id="PF13490"/>
    </source>
</evidence>
<reference evidence="9 10" key="1">
    <citation type="submission" date="2024-01" db="EMBL/GenBank/DDBJ databases">
        <title>the genome sequence of strain Microbacterium schleiferi NBRC 15075.</title>
        <authorList>
            <person name="Ding Y."/>
            <person name="Zhang G."/>
        </authorList>
    </citation>
    <scope>NUCLEOTIDE SEQUENCE [LARGE SCALE GENOMIC DNA]</scope>
    <source>
        <strain evidence="9 10">NBRC 15075</strain>
    </source>
</reference>
<keyword evidence="7" id="KW-1133">Transmembrane helix</keyword>
<dbReference type="Gene3D" id="1.10.10.10">
    <property type="entry name" value="Winged helix-like DNA-binding domain superfamily/Winged helix DNA-binding domain"/>
    <property type="match status" value="1"/>
</dbReference>
<evidence type="ECO:0000256" key="5">
    <source>
        <dbReference type="ARBA" id="ARBA00023163"/>
    </source>
</evidence>
<evidence type="ECO:0000313" key="10">
    <source>
        <dbReference type="Proteomes" id="UP001351900"/>
    </source>
</evidence>
<comment type="caution">
    <text evidence="9">The sequence shown here is derived from an EMBL/GenBank/DDBJ whole genome shotgun (WGS) entry which is preliminary data.</text>
</comment>
<keyword evidence="5" id="KW-0804">Transcription</keyword>
<feature type="transmembrane region" description="Helical" evidence="7">
    <location>
        <begin position="291"/>
        <end position="312"/>
    </location>
</feature>
<dbReference type="InterPro" id="IPR036388">
    <property type="entry name" value="WH-like_DNA-bd_sf"/>
</dbReference>
<evidence type="ECO:0000256" key="1">
    <source>
        <dbReference type="ARBA" id="ARBA00010641"/>
    </source>
</evidence>
<dbReference type="InterPro" id="IPR013324">
    <property type="entry name" value="RNA_pol_sigma_r3/r4-like"/>
</dbReference>
<accession>A0ABU7V4T9</accession>
<feature type="region of interest" description="Disordered" evidence="6">
    <location>
        <begin position="320"/>
        <end position="414"/>
    </location>
</feature>
<dbReference type="InterPro" id="IPR039425">
    <property type="entry name" value="RNA_pol_sigma-70-like"/>
</dbReference>
<keyword evidence="2" id="KW-0805">Transcription regulation</keyword>
<feature type="transmembrane region" description="Helical" evidence="7">
    <location>
        <begin position="237"/>
        <end position="256"/>
    </location>
</feature>
<feature type="compositionally biased region" description="Low complexity" evidence="6">
    <location>
        <begin position="321"/>
        <end position="332"/>
    </location>
</feature>
<dbReference type="Gene3D" id="1.10.1740.10">
    <property type="match status" value="1"/>
</dbReference>
<dbReference type="PANTHER" id="PTHR43133:SF8">
    <property type="entry name" value="RNA POLYMERASE SIGMA FACTOR HI_1459-RELATED"/>
    <property type="match status" value="1"/>
</dbReference>
<dbReference type="PANTHER" id="PTHR43133">
    <property type="entry name" value="RNA POLYMERASE ECF-TYPE SIGMA FACTO"/>
    <property type="match status" value="1"/>
</dbReference>
<evidence type="ECO:0000256" key="2">
    <source>
        <dbReference type="ARBA" id="ARBA00023015"/>
    </source>
</evidence>
<feature type="compositionally biased region" description="Pro residues" evidence="6">
    <location>
        <begin position="377"/>
        <end position="414"/>
    </location>
</feature>
<evidence type="ECO:0000256" key="4">
    <source>
        <dbReference type="ARBA" id="ARBA00023125"/>
    </source>
</evidence>
<evidence type="ECO:0000313" key="9">
    <source>
        <dbReference type="EMBL" id="MEF2254006.1"/>
    </source>
</evidence>
<dbReference type="Gene3D" id="1.10.10.1320">
    <property type="entry name" value="Anti-sigma factor, zinc-finger domain"/>
    <property type="match status" value="1"/>
</dbReference>
<dbReference type="NCBIfam" id="TIGR02937">
    <property type="entry name" value="sigma70-ECF"/>
    <property type="match status" value="1"/>
</dbReference>
<organism evidence="9 10">
    <name type="scientific">Microbacterium schleiferi</name>
    <dbReference type="NCBI Taxonomy" id="69362"/>
    <lineage>
        <taxon>Bacteria</taxon>
        <taxon>Bacillati</taxon>
        <taxon>Actinomycetota</taxon>
        <taxon>Actinomycetes</taxon>
        <taxon>Micrococcales</taxon>
        <taxon>Microbacteriaceae</taxon>
        <taxon>Microbacterium</taxon>
    </lineage>
</organism>
<dbReference type="RefSeq" id="WP_331790657.1">
    <property type="nucleotide sequence ID" value="NZ_BAAAUO010000003.1"/>
</dbReference>
<name>A0ABU7V4T9_9MICO</name>
<comment type="similarity">
    <text evidence="1">Belongs to the sigma-70 factor family. ECF subfamily.</text>
</comment>
<dbReference type="Pfam" id="PF13490">
    <property type="entry name" value="zf-HC2"/>
    <property type="match status" value="1"/>
</dbReference>
<dbReference type="EMBL" id="JAZHOV010000001">
    <property type="protein sequence ID" value="MEF2254006.1"/>
    <property type="molecule type" value="Genomic_DNA"/>
</dbReference>
<dbReference type="PRINTS" id="PR01217">
    <property type="entry name" value="PRICHEXTENSN"/>
</dbReference>
<keyword evidence="3" id="KW-0731">Sigma factor</keyword>
<gene>
    <name evidence="9" type="ORF">V2V91_02490</name>
</gene>
<dbReference type="SUPFAM" id="SSF88659">
    <property type="entry name" value="Sigma3 and sigma4 domains of RNA polymerase sigma factors"/>
    <property type="match status" value="1"/>
</dbReference>
<proteinExistence type="inferred from homology"/>
<keyword evidence="4" id="KW-0238">DNA-binding</keyword>
<keyword evidence="10" id="KW-1185">Reference proteome</keyword>
<dbReference type="InterPro" id="IPR013325">
    <property type="entry name" value="RNA_pol_sigma_r2"/>
</dbReference>
<dbReference type="InterPro" id="IPR027383">
    <property type="entry name" value="Znf_put"/>
</dbReference>
<sequence length="605" mass="61447">MPRTGLAALSDDDLVALSRRTTTAAYAELWLRHSAAALAVARAFTTLDADDVVSEAFTRVFARIKDGGGPTMGFRPYLLTAVKNVAREWGSRAAETTSTDVADLSADTDTAQSVEAALEAGVTVSAFRSLPTRWQEALWYSDVEGLKPRQFAPLLGLAANAASALVIRARRGFRDAWVNGQLLAADNDECRGVLSMLGAHTRGALSARDSRTAEAHIATCAKCALAWSEAQQVSTRLALALLPVVVGVPAAATYAAWLQSSAAAGAATVAAGATTPGLRPPRSRLSRSAQLGVVAAATVAAVALGAGVWAAVGTIAGGAGAANPPAAQPASPSDVETVADPGPDETATTPVPGSESPQPAPRPDRSSAPAPAAGDPAPTPTRPAAPTPAPTPSPTPSAPTPSPTPSPTPTVPALPAPEVVVDASAGTRVYPELSGVNAEPGATVEILDETDTVRATTVADDAGAWEVTDLSGGTCATDASEYLPAGDHTLTARQSIDGRTSPLSTGVTVSVDAPPAFISPSEGEVVSRSGFLLSITGTPAASVQRIKLPDPSPCRPTPMVLDASGSFTQEFTLPESDTTVTIGIRYIDPVTGRHGVASFVTFTAG</sequence>
<dbReference type="Gene3D" id="2.60.40.10">
    <property type="entry name" value="Immunoglobulins"/>
    <property type="match status" value="1"/>
</dbReference>
<dbReference type="InterPro" id="IPR041916">
    <property type="entry name" value="Anti_sigma_zinc_sf"/>
</dbReference>